<protein>
    <recommendedName>
        <fullName evidence="3">Class I SAM-dependent methyltransferase</fullName>
    </recommendedName>
</protein>
<dbReference type="RefSeq" id="WP_284354011.1">
    <property type="nucleotide sequence ID" value="NZ_BSKF01000003.1"/>
</dbReference>
<accession>A0AA37R9S5</accession>
<reference evidence="1" key="1">
    <citation type="submission" date="2023-01" db="EMBL/GenBank/DDBJ databases">
        <title>Whole-genome sequence of Pseudomonas putida NBRC 14671.</title>
        <authorList>
            <person name="Morohoshi T."/>
            <person name="Someya N."/>
        </authorList>
    </citation>
    <scope>NUCLEOTIDE SEQUENCE</scope>
    <source>
        <strain evidence="1">NBRC 14671</strain>
    </source>
</reference>
<evidence type="ECO:0000313" key="1">
    <source>
        <dbReference type="EMBL" id="GLO35738.1"/>
    </source>
</evidence>
<dbReference type="Pfam" id="PF13489">
    <property type="entry name" value="Methyltransf_23"/>
    <property type="match status" value="1"/>
</dbReference>
<gene>
    <name evidence="1" type="ORF">PPUN14671_25720</name>
</gene>
<proteinExistence type="predicted"/>
<dbReference type="SUPFAM" id="SSF53335">
    <property type="entry name" value="S-adenosyl-L-methionine-dependent methyltransferases"/>
    <property type="match status" value="1"/>
</dbReference>
<evidence type="ECO:0008006" key="3">
    <source>
        <dbReference type="Google" id="ProtNLM"/>
    </source>
</evidence>
<sequence>MINDVYPACERERVATRCVCCGSAQLSQSPAVLMPFVSHRALGWAPAVIDASWGLNSIPQGMAYCVCNTLHCAQCEFLFLDIRFSDREMQRLYDGYYGKAYEDLREHYEPGFRERNKVLSAPSELLGPIRSYILRHIAPTRVLDWGGGDGSNTPFKGQGYSTDIYDIDKKPTVPGTTSVTQDEVRGRTYDLIVCRHVLEHVPYPADTLALISASMHDDTLLYVELPHEALMVGNDQVSAEQKRHWHEHINFFSVPALTHLFALGGFTVLDIQSTAFVSNAKLGSAGHLLQAVVKKAPSRRA</sequence>
<comment type="caution">
    <text evidence="1">The sequence shown here is derived from an EMBL/GenBank/DDBJ whole genome shotgun (WGS) entry which is preliminary data.</text>
</comment>
<dbReference type="Gene3D" id="3.40.50.150">
    <property type="entry name" value="Vaccinia Virus protein VP39"/>
    <property type="match status" value="1"/>
</dbReference>
<dbReference type="AlphaFoldDB" id="A0AA37R9S5"/>
<organism evidence="1 2">
    <name type="scientific">Pseudomonas putida</name>
    <name type="common">Arthrobacter siderocapsulatus</name>
    <dbReference type="NCBI Taxonomy" id="303"/>
    <lineage>
        <taxon>Bacteria</taxon>
        <taxon>Pseudomonadati</taxon>
        <taxon>Pseudomonadota</taxon>
        <taxon>Gammaproteobacteria</taxon>
        <taxon>Pseudomonadales</taxon>
        <taxon>Pseudomonadaceae</taxon>
        <taxon>Pseudomonas</taxon>
    </lineage>
</organism>
<dbReference type="EMBL" id="BSKJ01000005">
    <property type="protein sequence ID" value="GLO35738.1"/>
    <property type="molecule type" value="Genomic_DNA"/>
</dbReference>
<dbReference type="Proteomes" id="UP001161257">
    <property type="component" value="Unassembled WGS sequence"/>
</dbReference>
<name>A0AA37R9S5_PSEPU</name>
<evidence type="ECO:0000313" key="2">
    <source>
        <dbReference type="Proteomes" id="UP001161257"/>
    </source>
</evidence>
<dbReference type="InterPro" id="IPR029063">
    <property type="entry name" value="SAM-dependent_MTases_sf"/>
</dbReference>